<reference evidence="1 2" key="1">
    <citation type="journal article" date="2018" name="Sci. Rep.">
        <title>Network-guided genomic and metagenomic analysis of the faecal microbiota of the critically endangered kakapo.</title>
        <authorList>
            <person name="Waite D.W."/>
            <person name="Dsouza M."/>
            <person name="Sekiguchi Y."/>
            <person name="Hugenholtz P."/>
            <person name="Taylor M.W."/>
        </authorList>
    </citation>
    <scope>NUCLEOTIDE SEQUENCE [LARGE SCALE GENOMIC DNA]</scope>
    <source>
        <strain evidence="1 2">BI02</strain>
    </source>
</reference>
<dbReference type="AlphaFoldDB" id="A0A368UAF5"/>
<organism evidence="1 2">
    <name type="scientific">Streptococcus gallolyticus</name>
    <dbReference type="NCBI Taxonomy" id="315405"/>
    <lineage>
        <taxon>Bacteria</taxon>
        <taxon>Bacillati</taxon>
        <taxon>Bacillota</taxon>
        <taxon>Bacilli</taxon>
        <taxon>Lactobacillales</taxon>
        <taxon>Streptococcaceae</taxon>
        <taxon>Streptococcus</taxon>
    </lineage>
</organism>
<comment type="caution">
    <text evidence="1">The sequence shown here is derived from an EMBL/GenBank/DDBJ whole genome shotgun (WGS) entry which is preliminary data.</text>
</comment>
<dbReference type="Proteomes" id="UP000253215">
    <property type="component" value="Unassembled WGS sequence"/>
</dbReference>
<dbReference type="EMBL" id="NETH01000095">
    <property type="protein sequence ID" value="RCW15905.1"/>
    <property type="molecule type" value="Genomic_DNA"/>
</dbReference>
<name>A0A368UAF5_9STRE</name>
<gene>
    <name evidence="1" type="ORF">CAC02_10820</name>
</gene>
<protein>
    <submittedName>
        <fullName evidence="1">Uncharacterized protein</fullName>
    </submittedName>
</protein>
<accession>A0A368UAF5</accession>
<proteinExistence type="predicted"/>
<sequence>MTYLIIAVIVLAITDVFTLTLLKRRNEDVRFYKSEAHKQTVFTEKARLNSKRWSELNGGRLK</sequence>
<evidence type="ECO:0000313" key="2">
    <source>
        <dbReference type="Proteomes" id="UP000253215"/>
    </source>
</evidence>
<evidence type="ECO:0000313" key="1">
    <source>
        <dbReference type="EMBL" id="RCW15905.1"/>
    </source>
</evidence>